<proteinExistence type="inferred from homology"/>
<comment type="catalytic activity">
    <reaction evidence="7">
        <text>[protein]-peptidylproline (omega=180) = [protein]-peptidylproline (omega=0)</text>
        <dbReference type="Rhea" id="RHEA:16237"/>
        <dbReference type="Rhea" id="RHEA-COMP:10747"/>
        <dbReference type="Rhea" id="RHEA-COMP:10748"/>
        <dbReference type="ChEBI" id="CHEBI:83833"/>
        <dbReference type="ChEBI" id="CHEBI:83834"/>
        <dbReference type="EC" id="5.2.1.8"/>
    </reaction>
</comment>
<evidence type="ECO:0000313" key="9">
    <source>
        <dbReference type="EMBL" id="MEC5385645.1"/>
    </source>
</evidence>
<keyword evidence="6 7" id="KW-0413">Isomerase</keyword>
<feature type="domain" description="PpiC" evidence="8">
    <location>
        <begin position="278"/>
        <end position="376"/>
    </location>
</feature>
<dbReference type="Pfam" id="PF09312">
    <property type="entry name" value="SurA_N"/>
    <property type="match status" value="1"/>
</dbReference>
<evidence type="ECO:0000256" key="2">
    <source>
        <dbReference type="ARBA" id="ARBA00022737"/>
    </source>
</evidence>
<dbReference type="InterPro" id="IPR000297">
    <property type="entry name" value="PPIase_PpiC"/>
</dbReference>
<dbReference type="Proteomes" id="UP001331561">
    <property type="component" value="Unassembled WGS sequence"/>
</dbReference>
<dbReference type="InterPro" id="IPR023034">
    <property type="entry name" value="PPIase_SurA"/>
</dbReference>
<evidence type="ECO:0000256" key="3">
    <source>
        <dbReference type="ARBA" id="ARBA00022764"/>
    </source>
</evidence>
<dbReference type="InterPro" id="IPR015391">
    <property type="entry name" value="SurA_N"/>
</dbReference>
<dbReference type="Gene3D" id="3.10.50.40">
    <property type="match status" value="2"/>
</dbReference>
<organism evidence="9 10">
    <name type="scientific">Uliginosibacterium silvisoli</name>
    <dbReference type="NCBI Taxonomy" id="3114758"/>
    <lineage>
        <taxon>Bacteria</taxon>
        <taxon>Pseudomonadati</taxon>
        <taxon>Pseudomonadota</taxon>
        <taxon>Betaproteobacteria</taxon>
        <taxon>Rhodocyclales</taxon>
        <taxon>Zoogloeaceae</taxon>
        <taxon>Uliginosibacterium</taxon>
    </lineage>
</organism>
<comment type="subcellular location">
    <subcellularLocation>
        <location evidence="7">Periplasm</location>
    </subcellularLocation>
    <text evidence="7">Is capable of associating with the outer membrane.</text>
</comment>
<keyword evidence="4 7" id="KW-0697">Rotamase</keyword>
<feature type="chain" id="PRO_5044913989" description="Chaperone SurA" evidence="7">
    <location>
        <begin position="17"/>
        <end position="424"/>
    </location>
</feature>
<dbReference type="PROSITE" id="PS50198">
    <property type="entry name" value="PPIC_PPIASE_2"/>
    <property type="match status" value="2"/>
</dbReference>
<comment type="domain">
    <text evidence="7">The PPIase activity resides only in the second parvulin domain. The N-terminal region and the C-terminal tail are necessary and sufficient for the chaperone activity of SurA. The PPIase activity is dispensable for SurA to function as a chaperone. The N-terminal region and the C-terminal tail are also required for porin recognition.</text>
</comment>
<dbReference type="HAMAP" id="MF_01183">
    <property type="entry name" value="Chaperone_SurA"/>
    <property type="match status" value="1"/>
</dbReference>
<dbReference type="InterPro" id="IPR046357">
    <property type="entry name" value="PPIase_dom_sf"/>
</dbReference>
<dbReference type="Pfam" id="PF13616">
    <property type="entry name" value="Rotamase_3"/>
    <property type="match status" value="1"/>
</dbReference>
<keyword evidence="10" id="KW-1185">Reference proteome</keyword>
<comment type="function">
    <text evidence="7">Chaperone involved in the correct folding and assembly of outer membrane proteins. Recognizes specific patterns of aromatic residues and the orientation of their side chains, which are found more frequently in integral outer membrane proteins. May act in both early periplasmic and late outer membrane-associated steps of protein maturation.</text>
</comment>
<keyword evidence="3 7" id="KW-0574">Periplasm</keyword>
<keyword evidence="1 7" id="KW-0732">Signal</keyword>
<evidence type="ECO:0000256" key="5">
    <source>
        <dbReference type="ARBA" id="ARBA00023186"/>
    </source>
</evidence>
<dbReference type="PANTHER" id="PTHR47637:SF1">
    <property type="entry name" value="CHAPERONE SURA"/>
    <property type="match status" value="1"/>
</dbReference>
<dbReference type="SUPFAM" id="SSF109998">
    <property type="entry name" value="Triger factor/SurA peptide-binding domain-like"/>
    <property type="match status" value="1"/>
</dbReference>
<accession>A0ABU6K1V9</accession>
<comment type="caution">
    <text evidence="9">The sequence shown here is derived from an EMBL/GenBank/DDBJ whole genome shotgun (WGS) entry which is preliminary data.</text>
</comment>
<evidence type="ECO:0000313" key="10">
    <source>
        <dbReference type="Proteomes" id="UP001331561"/>
    </source>
</evidence>
<evidence type="ECO:0000256" key="1">
    <source>
        <dbReference type="ARBA" id="ARBA00022729"/>
    </source>
</evidence>
<sequence length="424" mass="48123" precursor="true">MALVACAMLATPAAFAATLDRIVAVTNDEVITLSELTARTDRFMQQLRQQGTALPPRTQAERQVLDRMILERLQLQRARSSGLRVDEMTLERALQRIAEQNNMPLSRFRELVEKNEGVQWTTFREDIRNEILISRLREREVDSRVQVSDAEVDAALAAPESQAGNKEYLVSHIFLRAPEGATPDAWTRLTARANEVVRLVRQGDDFAKLAAAFSDAKDAMQGGNLEWRPLQGLPTIFSSEIVKMTPGQVSTVLRSPAGLHIFKLNDVHDGKQTRELKVEQVHARHILLRASDVLNDADAKRRLNDLRQRILNGVKFEDMARTNSSDATAVRGGDLGWLSPGDTVPDFERTMSQLKDGEISEPVQTPYGWHLIQVLERRSVDVSGERRRLEARQALRERKSEEANEVWLRQLRDEAFVEMRYDEK</sequence>
<evidence type="ECO:0000256" key="6">
    <source>
        <dbReference type="ARBA" id="ARBA00023235"/>
    </source>
</evidence>
<dbReference type="EMBL" id="JAYXHS010000001">
    <property type="protein sequence ID" value="MEC5385645.1"/>
    <property type="molecule type" value="Genomic_DNA"/>
</dbReference>
<dbReference type="PANTHER" id="PTHR47637">
    <property type="entry name" value="CHAPERONE SURA"/>
    <property type="match status" value="1"/>
</dbReference>
<protein>
    <recommendedName>
        <fullName evidence="7">Chaperone SurA</fullName>
    </recommendedName>
    <alternativeName>
        <fullName evidence="7">Peptidyl-prolyl cis-trans isomerase SurA</fullName>
        <shortName evidence="7">PPIase SurA</shortName>
        <ecNumber evidence="7">5.2.1.8</ecNumber>
    </alternativeName>
    <alternativeName>
        <fullName evidence="7">Rotamase SurA</fullName>
    </alternativeName>
</protein>
<dbReference type="RefSeq" id="WP_327598595.1">
    <property type="nucleotide sequence ID" value="NZ_JAYXHS010000001.1"/>
</dbReference>
<dbReference type="SUPFAM" id="SSF54534">
    <property type="entry name" value="FKBP-like"/>
    <property type="match status" value="2"/>
</dbReference>
<dbReference type="Pfam" id="PF00639">
    <property type="entry name" value="Rotamase"/>
    <property type="match status" value="1"/>
</dbReference>
<name>A0ABU6K1V9_9RHOO</name>
<evidence type="ECO:0000256" key="4">
    <source>
        <dbReference type="ARBA" id="ARBA00023110"/>
    </source>
</evidence>
<keyword evidence="5 7" id="KW-0143">Chaperone</keyword>
<dbReference type="GO" id="GO:0003755">
    <property type="term" value="F:peptidyl-prolyl cis-trans isomerase activity"/>
    <property type="evidence" value="ECO:0007669"/>
    <property type="project" value="UniProtKB-EC"/>
</dbReference>
<dbReference type="InterPro" id="IPR027304">
    <property type="entry name" value="Trigger_fact/SurA_dom_sf"/>
</dbReference>
<dbReference type="Gene3D" id="1.10.4030.10">
    <property type="entry name" value="Porin chaperone SurA, peptide-binding domain"/>
    <property type="match status" value="1"/>
</dbReference>
<dbReference type="InterPro" id="IPR050280">
    <property type="entry name" value="OMP_Chaperone_SurA"/>
</dbReference>
<feature type="signal peptide" evidence="7">
    <location>
        <begin position="1"/>
        <end position="16"/>
    </location>
</feature>
<reference evidence="9 10" key="1">
    <citation type="submission" date="2024-01" db="EMBL/GenBank/DDBJ databases">
        <title>Uliginosibacterium soil sp. nov.</title>
        <authorList>
            <person name="Lv Y."/>
        </authorList>
    </citation>
    <scope>NUCLEOTIDE SEQUENCE [LARGE SCALE GENOMIC DNA]</scope>
    <source>
        <strain evidence="9 10">H3</strain>
    </source>
</reference>
<keyword evidence="2 7" id="KW-0677">Repeat</keyword>
<evidence type="ECO:0000259" key="8">
    <source>
        <dbReference type="PROSITE" id="PS50198"/>
    </source>
</evidence>
<feature type="domain" description="PpiC" evidence="8">
    <location>
        <begin position="165"/>
        <end position="266"/>
    </location>
</feature>
<gene>
    <name evidence="7" type="primary">surA</name>
    <name evidence="9" type="ORF">VVD49_07910</name>
</gene>
<evidence type="ECO:0000256" key="7">
    <source>
        <dbReference type="HAMAP-Rule" id="MF_01183"/>
    </source>
</evidence>
<dbReference type="EC" id="5.2.1.8" evidence="7"/>